<reference evidence="1 2" key="1">
    <citation type="journal article" date="2022" name="Front. Cell. Infect. Microbiol.">
        <title>The Genomes of Two Strains of Taenia crassiceps the Animal Model for the Study of Human Cysticercosis.</title>
        <authorList>
            <person name="Bobes R.J."/>
            <person name="Estrada K."/>
            <person name="Rios-Valencia D.G."/>
            <person name="Calderon-Gallegos A."/>
            <person name="de la Torre P."/>
            <person name="Carrero J.C."/>
            <person name="Sanchez-Flores A."/>
            <person name="Laclette J.P."/>
        </authorList>
    </citation>
    <scope>NUCLEOTIDE SEQUENCE [LARGE SCALE GENOMIC DNA]</scope>
    <source>
        <strain evidence="1">WFUcys</strain>
    </source>
</reference>
<dbReference type="EMBL" id="JAKROA010000003">
    <property type="protein sequence ID" value="KAL5109283.1"/>
    <property type="molecule type" value="Genomic_DNA"/>
</dbReference>
<protein>
    <submittedName>
        <fullName evidence="1">Uncharacterized protein</fullName>
    </submittedName>
</protein>
<evidence type="ECO:0000313" key="1">
    <source>
        <dbReference type="EMBL" id="KAL5109283.1"/>
    </source>
</evidence>
<keyword evidence="2" id="KW-1185">Reference proteome</keyword>
<proteinExistence type="predicted"/>
<sequence>MHAQSWHSPVFRHCNWRRKQSLKSRIIMPSSILCIYYSPPSLPPSFLPPFRPCFPSPHYTLPTLHLASSSSHFAFQVAAQKLFSRIVILHISLRLPTHQTGKQMTPMLDAPLLIHSTHLLIILHHTRHSSTPMAIYHKANFTVCIAFLIILFVPCVPHPHPQPTKEQRHLRRNYTKRINPLPPAIPSCFIACSSIPPPRCGEKEFQLS</sequence>
<comment type="caution">
    <text evidence="1">The sequence shown here is derived from an EMBL/GenBank/DDBJ whole genome shotgun (WGS) entry which is preliminary data.</text>
</comment>
<gene>
    <name evidence="1" type="ORF">TcWFU_008026</name>
</gene>
<organism evidence="1 2">
    <name type="scientific">Taenia crassiceps</name>
    <dbReference type="NCBI Taxonomy" id="6207"/>
    <lineage>
        <taxon>Eukaryota</taxon>
        <taxon>Metazoa</taxon>
        <taxon>Spiralia</taxon>
        <taxon>Lophotrochozoa</taxon>
        <taxon>Platyhelminthes</taxon>
        <taxon>Cestoda</taxon>
        <taxon>Eucestoda</taxon>
        <taxon>Cyclophyllidea</taxon>
        <taxon>Taeniidae</taxon>
        <taxon>Taenia</taxon>
    </lineage>
</organism>
<evidence type="ECO:0000313" key="2">
    <source>
        <dbReference type="Proteomes" id="UP001651158"/>
    </source>
</evidence>
<accession>A0ABR4QJN6</accession>
<name>A0ABR4QJN6_9CEST</name>
<dbReference type="Proteomes" id="UP001651158">
    <property type="component" value="Unassembled WGS sequence"/>
</dbReference>